<name>A0ABX8C8J8_9ACTN</name>
<organism evidence="3 4">
    <name type="scientific">Nocardiopsis akebiae</name>
    <dbReference type="NCBI Taxonomy" id="2831968"/>
    <lineage>
        <taxon>Bacteria</taxon>
        <taxon>Bacillati</taxon>
        <taxon>Actinomycetota</taxon>
        <taxon>Actinomycetes</taxon>
        <taxon>Streptosporangiales</taxon>
        <taxon>Nocardiopsidaceae</taxon>
        <taxon>Nocardiopsis</taxon>
    </lineage>
</organism>
<sequence length="435" mass="46641">MSDETTASHVRQVTVEATRRLSAHAADTDPVAGQEYRALARRVIRQVLDERASRALAFGQPVLDGDAEEAIARQVLARVCGLGPLEALLEDAEIENVNLTGTRVWVRYADGRRERLPAIVDGPEELVALVRRIAADSPMGERRFDPAAPILDMALADGSRLNAILDVSHQPAVSIRRHRYHTTGLGQLRRLDTLDQTLVDLLRAAVRSRRNIVITGGTGAGKTTLLRALATEIPPQERVVTIEDVPELALERDETAHPDAVALHARPPNTEGRGEVTVADLVRAALRMSPDRVIVGETRGSETVPLLTAMSQGNDGSLTTLHAASSAGAFTKLGAYAALSDRLPLEATSLLVAAAVHLVVHLSATPTGGRRVTSVREVVGADGTQVVSNEIYRHEHGQRAPAAPPSPDTARALHSEGFDVARLMAAPNTVNGHRR</sequence>
<dbReference type="CDD" id="cd01130">
    <property type="entry name" value="VirB11-like_ATPase"/>
    <property type="match status" value="1"/>
</dbReference>
<dbReference type="Pfam" id="PF00437">
    <property type="entry name" value="T2SSE"/>
    <property type="match status" value="1"/>
</dbReference>
<dbReference type="Proteomes" id="UP000678016">
    <property type="component" value="Chromosome"/>
</dbReference>
<dbReference type="RefSeq" id="WP_212643384.1">
    <property type="nucleotide sequence ID" value="NZ_CP074132.1"/>
</dbReference>
<gene>
    <name evidence="3" type="ORF">KGD83_09070</name>
</gene>
<dbReference type="SMART" id="SM00382">
    <property type="entry name" value="AAA"/>
    <property type="match status" value="1"/>
</dbReference>
<dbReference type="PANTHER" id="PTHR30486:SF6">
    <property type="entry name" value="TYPE IV PILUS RETRACTATION ATPASE PILT"/>
    <property type="match status" value="1"/>
</dbReference>
<evidence type="ECO:0000259" key="2">
    <source>
        <dbReference type="SMART" id="SM00382"/>
    </source>
</evidence>
<dbReference type="EMBL" id="CP074132">
    <property type="protein sequence ID" value="QUX30633.1"/>
    <property type="molecule type" value="Genomic_DNA"/>
</dbReference>
<dbReference type="SUPFAM" id="SSF52540">
    <property type="entry name" value="P-loop containing nucleoside triphosphate hydrolases"/>
    <property type="match status" value="1"/>
</dbReference>
<keyword evidence="4" id="KW-1185">Reference proteome</keyword>
<dbReference type="Gene3D" id="3.30.450.380">
    <property type="match status" value="1"/>
</dbReference>
<proteinExistence type="inferred from homology"/>
<dbReference type="InterPro" id="IPR001482">
    <property type="entry name" value="T2SS/T4SS_dom"/>
</dbReference>
<reference evidence="4" key="1">
    <citation type="submission" date="2021-05" db="EMBL/GenBank/DDBJ databases">
        <title>Direct Submission.</title>
        <authorList>
            <person name="Li K."/>
            <person name="Gao J."/>
        </authorList>
    </citation>
    <scope>NUCLEOTIDE SEQUENCE [LARGE SCALE GENOMIC DNA]</scope>
    <source>
        <strain evidence="4">HDS12</strain>
    </source>
</reference>
<comment type="similarity">
    <text evidence="1">Belongs to the GSP E family.</text>
</comment>
<dbReference type="InterPro" id="IPR050921">
    <property type="entry name" value="T4SS_GSP_E_ATPase"/>
</dbReference>
<accession>A0ABX8C8J8</accession>
<dbReference type="Gene3D" id="3.40.50.300">
    <property type="entry name" value="P-loop containing nucleotide triphosphate hydrolases"/>
    <property type="match status" value="1"/>
</dbReference>
<feature type="domain" description="AAA+ ATPase" evidence="2">
    <location>
        <begin position="208"/>
        <end position="349"/>
    </location>
</feature>
<dbReference type="PANTHER" id="PTHR30486">
    <property type="entry name" value="TWITCHING MOTILITY PROTEIN PILT"/>
    <property type="match status" value="1"/>
</dbReference>
<evidence type="ECO:0000313" key="4">
    <source>
        <dbReference type="Proteomes" id="UP000678016"/>
    </source>
</evidence>
<dbReference type="InterPro" id="IPR027417">
    <property type="entry name" value="P-loop_NTPase"/>
</dbReference>
<evidence type="ECO:0000256" key="1">
    <source>
        <dbReference type="ARBA" id="ARBA00006611"/>
    </source>
</evidence>
<protein>
    <submittedName>
        <fullName evidence="3">CpaF family protein</fullName>
    </submittedName>
</protein>
<evidence type="ECO:0000313" key="3">
    <source>
        <dbReference type="EMBL" id="QUX30633.1"/>
    </source>
</evidence>
<dbReference type="InterPro" id="IPR003593">
    <property type="entry name" value="AAA+_ATPase"/>
</dbReference>